<protein>
    <recommendedName>
        <fullName evidence="7">RDD domain-containing protein</fullName>
    </recommendedName>
</protein>
<dbReference type="RefSeq" id="WP_203910638.1">
    <property type="nucleotide sequence ID" value="NZ_BONY01000030.1"/>
</dbReference>
<keyword evidence="5 6" id="KW-0472">Membrane</keyword>
<dbReference type="PANTHER" id="PTHR36115:SF6">
    <property type="entry name" value="PROLINE-RICH ANTIGEN HOMOLOG"/>
    <property type="match status" value="1"/>
</dbReference>
<feature type="transmembrane region" description="Helical" evidence="6">
    <location>
        <begin position="12"/>
        <end position="29"/>
    </location>
</feature>
<dbReference type="EMBL" id="BONY01000030">
    <property type="protein sequence ID" value="GIH06830.1"/>
    <property type="molecule type" value="Genomic_DNA"/>
</dbReference>
<accession>A0A8J3QC26</accession>
<gene>
    <name evidence="8" type="ORF">Rhe02_48970</name>
</gene>
<organism evidence="8 9">
    <name type="scientific">Rhizocola hellebori</name>
    <dbReference type="NCBI Taxonomy" id="1392758"/>
    <lineage>
        <taxon>Bacteria</taxon>
        <taxon>Bacillati</taxon>
        <taxon>Actinomycetota</taxon>
        <taxon>Actinomycetes</taxon>
        <taxon>Micromonosporales</taxon>
        <taxon>Micromonosporaceae</taxon>
        <taxon>Rhizocola</taxon>
    </lineage>
</organism>
<dbReference type="PANTHER" id="PTHR36115">
    <property type="entry name" value="PROLINE-RICH ANTIGEN HOMOLOG-RELATED"/>
    <property type="match status" value="1"/>
</dbReference>
<feature type="transmembrane region" description="Helical" evidence="6">
    <location>
        <begin position="96"/>
        <end position="119"/>
    </location>
</feature>
<evidence type="ECO:0000259" key="7">
    <source>
        <dbReference type="Pfam" id="PF06271"/>
    </source>
</evidence>
<evidence type="ECO:0000313" key="8">
    <source>
        <dbReference type="EMBL" id="GIH06830.1"/>
    </source>
</evidence>
<sequence length="145" mass="15759">MSHYAGVVTRLAALVVDGVVLSIAVPAVANGPPSMWASIDGDAPGWLKAACQFAAALIPILYFSLCWWATGQTLGGLLFGTVVRRADGSPLTLWRALLRAFVGLLVPLLWLAGLFFALWDPKRRALHDRLFGTAVWYKQRKVLAI</sequence>
<keyword evidence="3 6" id="KW-0812">Transmembrane</keyword>
<keyword evidence="4 6" id="KW-1133">Transmembrane helix</keyword>
<evidence type="ECO:0000256" key="2">
    <source>
        <dbReference type="ARBA" id="ARBA00022475"/>
    </source>
</evidence>
<proteinExistence type="predicted"/>
<evidence type="ECO:0000313" key="9">
    <source>
        <dbReference type="Proteomes" id="UP000612899"/>
    </source>
</evidence>
<keyword evidence="2" id="KW-1003">Cell membrane</keyword>
<feature type="domain" description="RDD" evidence="7">
    <location>
        <begin position="4"/>
        <end position="131"/>
    </location>
</feature>
<evidence type="ECO:0000256" key="3">
    <source>
        <dbReference type="ARBA" id="ARBA00022692"/>
    </source>
</evidence>
<evidence type="ECO:0000256" key="5">
    <source>
        <dbReference type="ARBA" id="ARBA00023136"/>
    </source>
</evidence>
<name>A0A8J3QC26_9ACTN</name>
<dbReference type="Proteomes" id="UP000612899">
    <property type="component" value="Unassembled WGS sequence"/>
</dbReference>
<evidence type="ECO:0000256" key="1">
    <source>
        <dbReference type="ARBA" id="ARBA00004651"/>
    </source>
</evidence>
<dbReference type="Pfam" id="PF06271">
    <property type="entry name" value="RDD"/>
    <property type="match status" value="1"/>
</dbReference>
<keyword evidence="9" id="KW-1185">Reference proteome</keyword>
<dbReference type="GO" id="GO:0005886">
    <property type="term" value="C:plasma membrane"/>
    <property type="evidence" value="ECO:0007669"/>
    <property type="project" value="UniProtKB-SubCell"/>
</dbReference>
<evidence type="ECO:0000256" key="6">
    <source>
        <dbReference type="SAM" id="Phobius"/>
    </source>
</evidence>
<dbReference type="InterPro" id="IPR010432">
    <property type="entry name" value="RDD"/>
</dbReference>
<evidence type="ECO:0000256" key="4">
    <source>
        <dbReference type="ARBA" id="ARBA00022989"/>
    </source>
</evidence>
<reference evidence="8" key="1">
    <citation type="submission" date="2021-01" db="EMBL/GenBank/DDBJ databases">
        <title>Whole genome shotgun sequence of Rhizocola hellebori NBRC 109834.</title>
        <authorList>
            <person name="Komaki H."/>
            <person name="Tamura T."/>
        </authorList>
    </citation>
    <scope>NUCLEOTIDE SEQUENCE</scope>
    <source>
        <strain evidence="8">NBRC 109834</strain>
    </source>
</reference>
<comment type="caution">
    <text evidence="8">The sequence shown here is derived from an EMBL/GenBank/DDBJ whole genome shotgun (WGS) entry which is preliminary data.</text>
</comment>
<comment type="subcellular location">
    <subcellularLocation>
        <location evidence="1">Cell membrane</location>
        <topology evidence="1">Multi-pass membrane protein</topology>
    </subcellularLocation>
</comment>
<dbReference type="InterPro" id="IPR051791">
    <property type="entry name" value="Pra-immunoreactive"/>
</dbReference>
<dbReference type="AlphaFoldDB" id="A0A8J3QC26"/>